<feature type="transmembrane region" description="Helical" evidence="1">
    <location>
        <begin position="225"/>
        <end position="241"/>
    </location>
</feature>
<feature type="transmembrane region" description="Helical" evidence="1">
    <location>
        <begin position="976"/>
        <end position="1002"/>
    </location>
</feature>
<organism evidence="2 3">
    <name type="scientific">Stentor coeruleus</name>
    <dbReference type="NCBI Taxonomy" id="5963"/>
    <lineage>
        <taxon>Eukaryota</taxon>
        <taxon>Sar</taxon>
        <taxon>Alveolata</taxon>
        <taxon>Ciliophora</taxon>
        <taxon>Postciliodesmatophora</taxon>
        <taxon>Heterotrichea</taxon>
        <taxon>Heterotrichida</taxon>
        <taxon>Stentoridae</taxon>
        <taxon>Stentor</taxon>
    </lineage>
</organism>
<keyword evidence="1" id="KW-1133">Transmembrane helix</keyword>
<dbReference type="EMBL" id="MPUH01000145">
    <property type="protein sequence ID" value="OMJ88643.1"/>
    <property type="molecule type" value="Genomic_DNA"/>
</dbReference>
<feature type="transmembrane region" description="Helical" evidence="1">
    <location>
        <begin position="1059"/>
        <end position="1080"/>
    </location>
</feature>
<feature type="transmembrane region" description="Helical" evidence="1">
    <location>
        <begin position="53"/>
        <end position="74"/>
    </location>
</feature>
<evidence type="ECO:0000256" key="1">
    <source>
        <dbReference type="SAM" id="Phobius"/>
    </source>
</evidence>
<feature type="transmembrane region" description="Helical" evidence="1">
    <location>
        <begin position="196"/>
        <end position="218"/>
    </location>
</feature>
<evidence type="ECO:0000313" key="3">
    <source>
        <dbReference type="Proteomes" id="UP000187209"/>
    </source>
</evidence>
<keyword evidence="3" id="KW-1185">Reference proteome</keyword>
<name>A0A1R2CI26_9CILI</name>
<feature type="transmembrane region" description="Helical" evidence="1">
    <location>
        <begin position="147"/>
        <end position="176"/>
    </location>
</feature>
<keyword evidence="1" id="KW-0472">Membrane</keyword>
<accession>A0A1R2CI26</accession>
<feature type="transmembrane region" description="Helical" evidence="1">
    <location>
        <begin position="790"/>
        <end position="810"/>
    </location>
</feature>
<feature type="transmembrane region" description="Helical" evidence="1">
    <location>
        <begin position="114"/>
        <end position="135"/>
    </location>
</feature>
<gene>
    <name evidence="2" type="ORF">SteCoe_9338</name>
</gene>
<comment type="caution">
    <text evidence="2">The sequence shown here is derived from an EMBL/GenBank/DDBJ whole genome shotgun (WGS) entry which is preliminary data.</text>
</comment>
<keyword evidence="1" id="KW-0812">Transmembrane</keyword>
<evidence type="ECO:0000313" key="2">
    <source>
        <dbReference type="EMBL" id="OMJ88643.1"/>
    </source>
</evidence>
<dbReference type="Proteomes" id="UP000187209">
    <property type="component" value="Unassembled WGS sequence"/>
</dbReference>
<proteinExistence type="predicted"/>
<reference evidence="2 3" key="1">
    <citation type="submission" date="2016-11" db="EMBL/GenBank/DDBJ databases">
        <title>The macronuclear genome of Stentor coeruleus: a giant cell with tiny introns.</title>
        <authorList>
            <person name="Slabodnick M."/>
            <person name="Ruby J.G."/>
            <person name="Reiff S.B."/>
            <person name="Swart E.C."/>
            <person name="Gosai S."/>
            <person name="Prabakaran S."/>
            <person name="Witkowska E."/>
            <person name="Larue G.E."/>
            <person name="Fisher S."/>
            <person name="Freeman R.M."/>
            <person name="Gunawardena J."/>
            <person name="Chu W."/>
            <person name="Stover N.A."/>
            <person name="Gregory B.D."/>
            <person name="Nowacki M."/>
            <person name="Derisi J."/>
            <person name="Roy S.W."/>
            <person name="Marshall W.F."/>
            <person name="Sood P."/>
        </authorList>
    </citation>
    <scope>NUCLEOTIDE SEQUENCE [LARGE SCALE GENOMIC DNA]</scope>
    <source>
        <strain evidence="2">WM001</strain>
    </source>
</reference>
<feature type="transmembrane region" description="Helical" evidence="1">
    <location>
        <begin position="1268"/>
        <end position="1288"/>
    </location>
</feature>
<sequence length="1313" mass="154106">MEEETSVDSEMQVDISTETLLTLKKCVFSRSTKALFNFYRLVSHNLISKLGRIGIWLTYLGKIFIQLQIISLILSTENKNQSSDSVETFKSFINYSRFDYIANVKNLDTIFDSLVFIVVFVQAVTFLLVYSQLLVKKNYIIAIPAHIFGLLEFILENFLFIPIVTHGTINILQLFFQNSFYLNQYTYRIQESNTSGFYLLILPLTIVIISCQTVLKAADRSHSKVSLFHVLCLSILSSSSIFLNNTYFYVCCMGLGGFMANKVAKFLPYYQMRNNMLLGGLWTSIAGLGFIMIVTISLERGHLLIYMILLIFPCVYLVLNFYLGHCFEKILMSNDRDPYVFDVKLRHLINQHEYDQAFEFLKKGKEIFYDFMLLFIWEYRLYLKVHKDHSFALLKIISSNYNVFNKQNIVSTNTFRHFPAIEVKYLFFFYYKEAFANKTNKERIALKYLIDLSKFKAKDYETCLVLFKIIRNLLSVNEKSYDVLKNQLVEYYMHLKEKMSQYSVKFTKYNSDALFRDIHKSFEAFILQHKLTIGTRQASFEKTVAKKADNEFSFILHYSNMNVCTVIYFPPETAQMLKIKNPRKYLNKPFDTFVSKGMKKYFNKNFSTFAYESTSNDLFINRLYLFVNNKYYIEVSMTLKYSFLNFSPYFIANFVKRHDDKFISLLKDGTIIAFSKHFKKSMRTRSNIMEIYPDIFENFIRDPLSDQACYQIGFGFCTMQKEYFDEEIFILHFSAETMICVSRAESLMKRKTIESTNKRNSIFSKSYEDLLEPDTDHINMINRLTNILKFSNIIVFCVLILSSFSIILLVSRFIDNANISYVANDFGDLRHFLLNNVIVIRTLELALNGYPSYYKISYYQELIKNSTVKLEELLYKLDDYNLNYNAKESFTSNFVDVIEIIDEVPMVNTLNLFEGIVKVIANCYQIVEKSNKGESFQKEAYFLYHSVPIIMFDVLNKTIWNGVGYMNLNTQQALNYLYIIELSSIFPPIILLLISLPVIFLIEKINSHQWLLISKLPLGSLKSLETKLILRLSEFHLVTLEPSAVDNKVPIKSQLWFRYLIKISIFLIFSTAFSIISIIYCQSELTYMLDLRISHNFWGSLRKTMTNLTFFWGRELHNYYAVENYEFINDFISYPNLEWEFLDIEEKTDEYEHKIFMKIKDSQQSAYDYSSYINLLIGKSCNYFEISDCEKSILARGLDPGLFVYEYDIESFIYLALINKSRWDSVIMCEKQASDFEKAWDEAVVMFSKITEYHLGTIKRILMIMSSVYIFLIVCGFAFVVVPALRFLKKELLSKADMISIFSCMQKTKFPDT</sequence>
<feature type="transmembrane region" description="Helical" evidence="1">
    <location>
        <begin position="304"/>
        <end position="323"/>
    </location>
</feature>
<feature type="transmembrane region" description="Helical" evidence="1">
    <location>
        <begin position="276"/>
        <end position="298"/>
    </location>
</feature>
<protein>
    <submittedName>
        <fullName evidence="2">Uncharacterized protein</fullName>
    </submittedName>
</protein>